<comment type="caution">
    <text evidence="8">The sequence shown here is derived from an EMBL/GenBank/DDBJ whole genome shotgun (WGS) entry which is preliminary data.</text>
</comment>
<dbReference type="GO" id="GO:0006491">
    <property type="term" value="P:N-glycan processing"/>
    <property type="evidence" value="ECO:0007669"/>
    <property type="project" value="TreeGrafter"/>
</dbReference>
<dbReference type="SUPFAM" id="SSF50911">
    <property type="entry name" value="Mannose 6-phosphate receptor domain"/>
    <property type="match status" value="1"/>
</dbReference>
<evidence type="ECO:0000256" key="6">
    <source>
        <dbReference type="SAM" id="MobiDB-lite"/>
    </source>
</evidence>
<dbReference type="GeneID" id="63799801"/>
<sequence length="681" mass="76889">MNSTWPAITWMRVAIFRHCGEDMIRCTDHWICHDHARHRHKRERAHSPAWLSLCNPVYCRLFFFSSSTQMQTRIALASFLLLLPHSVVSTSAQIRGLNPALAEKYVANARGNFECLDGSKEIPFARVNDDYCDCTDGSDEPGTSACNNGTFYCRNEGHEPAIIDSARVNDGVCDPQCCDGSDEWDSHVVCPNTCDTVGRAHRELRASQEKEQKAGQQRLRQLVREASGLRKIKREELARKQSKLADAEVHLAEAEQLKDMLEKQEQEMRANQDSDRAMRKQGLFDEYLPDLIAYRRHLAMALHRSRWQRDSLIMLLRAVRREHNAEFNDEAVNLAVKEYTEFADAYPYLENAAASVMEEGEGARAAREQEMDRDSELQDDKNYEACRDAINIAESERETNKADIDLLYGILAKLRDDYNKNYHDLAVKAAVVGLGEFEQMRDADSTVISSQYETLEIAKAQERVAEAKARLELILDETTETPVDSEQPDVDFQQRLADARSAYYTASSDKSQLANDVSVLSELLGKDLGERDMYLPLKDKCYSLDAGEYTYEVCLLDQATQISNKDNSRQHLGSFAEFAKDSDGITLYTTHKYLNGNKCWNGPNRSLIATFECAEEIEIVKVTEPEKCEYHALITGPFACPMPEDGMVDGKDDPSGKTPVPAAPQDDAVSVSPIPYAHDEL</sequence>
<evidence type="ECO:0000256" key="2">
    <source>
        <dbReference type="ARBA" id="ARBA00022729"/>
    </source>
</evidence>
<accession>A0A1Y1VXD5</accession>
<dbReference type="InterPro" id="IPR009011">
    <property type="entry name" value="Man6P_isomerase_rcpt-bd_dom_sf"/>
</dbReference>
<dbReference type="Pfam" id="PF12999">
    <property type="entry name" value="PRKCSH-like"/>
    <property type="match status" value="1"/>
</dbReference>
<dbReference type="AlphaFoldDB" id="A0A1Y1VXD5"/>
<evidence type="ECO:0000256" key="3">
    <source>
        <dbReference type="ARBA" id="ARBA00022824"/>
    </source>
</evidence>
<dbReference type="InterPro" id="IPR036607">
    <property type="entry name" value="PRKCSH"/>
</dbReference>
<reference evidence="8 9" key="1">
    <citation type="submission" date="2016-07" db="EMBL/GenBank/DDBJ databases">
        <title>Pervasive Adenine N6-methylation of Active Genes in Fungi.</title>
        <authorList>
            <consortium name="DOE Joint Genome Institute"/>
            <person name="Mondo S.J."/>
            <person name="Dannebaum R.O."/>
            <person name="Kuo R.C."/>
            <person name="Labutti K."/>
            <person name="Haridas S."/>
            <person name="Kuo A."/>
            <person name="Salamov A."/>
            <person name="Ahrendt S.R."/>
            <person name="Lipzen A."/>
            <person name="Sullivan W."/>
            <person name="Andreopoulos W.B."/>
            <person name="Clum A."/>
            <person name="Lindquist E."/>
            <person name="Daum C."/>
            <person name="Ramamoorthy G.K."/>
            <person name="Gryganskyi A."/>
            <person name="Culley D."/>
            <person name="Magnuson J.K."/>
            <person name="James T.Y."/>
            <person name="O'Malley M.A."/>
            <person name="Stajich J.E."/>
            <person name="Spatafora J.W."/>
            <person name="Visel A."/>
            <person name="Grigoriev I.V."/>
        </authorList>
    </citation>
    <scope>NUCLEOTIDE SEQUENCE [LARGE SCALE GENOMIC DNA]</scope>
    <source>
        <strain evidence="8 9">ATCC 12442</strain>
    </source>
</reference>
<feature type="region of interest" description="Disordered" evidence="6">
    <location>
        <begin position="645"/>
        <end position="681"/>
    </location>
</feature>
<feature type="compositionally biased region" description="Basic and acidic residues" evidence="6">
    <location>
        <begin position="361"/>
        <end position="379"/>
    </location>
</feature>
<dbReference type="STRING" id="61395.A0A1Y1VXD5"/>
<evidence type="ECO:0000313" key="9">
    <source>
        <dbReference type="Proteomes" id="UP000193922"/>
    </source>
</evidence>
<keyword evidence="2" id="KW-0732">Signal</keyword>
<evidence type="ECO:0000313" key="8">
    <source>
        <dbReference type="EMBL" id="ORX65424.1"/>
    </source>
</evidence>
<keyword evidence="4" id="KW-1015">Disulfide bond</keyword>
<evidence type="ECO:0000256" key="5">
    <source>
        <dbReference type="SAM" id="Coils"/>
    </source>
</evidence>
<dbReference type="PANTHER" id="PTHR12630:SF1">
    <property type="entry name" value="GLUCOSIDASE 2 SUBUNIT BETA"/>
    <property type="match status" value="1"/>
</dbReference>
<feature type="region of interest" description="Disordered" evidence="6">
    <location>
        <begin position="360"/>
        <end position="379"/>
    </location>
</feature>
<dbReference type="Proteomes" id="UP000193922">
    <property type="component" value="Unassembled WGS sequence"/>
</dbReference>
<gene>
    <name evidence="8" type="ORF">DL89DRAFT_114722</name>
</gene>
<dbReference type="InterPro" id="IPR028146">
    <property type="entry name" value="PRKCSH_N"/>
</dbReference>
<dbReference type="RefSeq" id="XP_040739629.1">
    <property type="nucleotide sequence ID" value="XM_040883153.1"/>
</dbReference>
<proteinExistence type="predicted"/>
<dbReference type="InterPro" id="IPR044865">
    <property type="entry name" value="MRH_dom"/>
</dbReference>
<name>A0A1Y1VXD5_9FUNG</name>
<dbReference type="Pfam" id="PF13015">
    <property type="entry name" value="PRKCSH_1"/>
    <property type="match status" value="1"/>
</dbReference>
<feature type="domain" description="MRH" evidence="7">
    <location>
        <begin position="539"/>
        <end position="642"/>
    </location>
</feature>
<evidence type="ECO:0000256" key="1">
    <source>
        <dbReference type="ARBA" id="ARBA00022387"/>
    </source>
</evidence>
<feature type="coiled-coil region" evidence="5">
    <location>
        <begin position="237"/>
        <end position="274"/>
    </location>
</feature>
<dbReference type="InterPro" id="IPR039794">
    <property type="entry name" value="Gtb1-like"/>
</dbReference>
<protein>
    <recommendedName>
        <fullName evidence="1">Glucosidase 2 subunit beta</fullName>
    </recommendedName>
</protein>
<organism evidence="8 9">
    <name type="scientific">Linderina pennispora</name>
    <dbReference type="NCBI Taxonomy" id="61395"/>
    <lineage>
        <taxon>Eukaryota</taxon>
        <taxon>Fungi</taxon>
        <taxon>Fungi incertae sedis</taxon>
        <taxon>Zoopagomycota</taxon>
        <taxon>Kickxellomycotina</taxon>
        <taxon>Kickxellomycetes</taxon>
        <taxon>Kickxellales</taxon>
        <taxon>Kickxellaceae</taxon>
        <taxon>Linderina</taxon>
    </lineage>
</organism>
<evidence type="ECO:0000256" key="4">
    <source>
        <dbReference type="ARBA" id="ARBA00023157"/>
    </source>
</evidence>
<dbReference type="PROSITE" id="PS51914">
    <property type="entry name" value="MRH"/>
    <property type="match status" value="1"/>
</dbReference>
<dbReference type="EMBL" id="MCFD01000030">
    <property type="protein sequence ID" value="ORX65424.1"/>
    <property type="molecule type" value="Genomic_DNA"/>
</dbReference>
<keyword evidence="3" id="KW-0256">Endoplasmic reticulum</keyword>
<dbReference type="PANTHER" id="PTHR12630">
    <property type="entry name" value="N-LINKED OLIGOSACCHARIDE PROCESSING"/>
    <property type="match status" value="1"/>
</dbReference>
<dbReference type="OrthoDB" id="28322at2759"/>
<dbReference type="Gene3D" id="2.70.130.10">
    <property type="entry name" value="Mannose-6-phosphate receptor binding domain"/>
    <property type="match status" value="1"/>
</dbReference>
<evidence type="ECO:0000259" key="7">
    <source>
        <dbReference type="PROSITE" id="PS51914"/>
    </source>
</evidence>
<keyword evidence="9" id="KW-1185">Reference proteome</keyword>
<dbReference type="GO" id="GO:0017177">
    <property type="term" value="C:glucosidase II complex"/>
    <property type="evidence" value="ECO:0007669"/>
    <property type="project" value="TreeGrafter"/>
</dbReference>
<keyword evidence="5" id="KW-0175">Coiled coil</keyword>